<name>A0A6A6LPN2_HEVBR</name>
<comment type="caution">
    <text evidence="1">The sequence shown here is derived from an EMBL/GenBank/DDBJ whole genome shotgun (WGS) entry which is preliminary data.</text>
</comment>
<dbReference type="PANTHER" id="PTHR31008:SF0">
    <property type="entry name" value="CSL1"/>
    <property type="match status" value="1"/>
</dbReference>
<evidence type="ECO:0000313" key="2">
    <source>
        <dbReference type="Proteomes" id="UP000467840"/>
    </source>
</evidence>
<reference evidence="1 2" key="1">
    <citation type="journal article" date="2020" name="Mol. Plant">
        <title>The Chromosome-Based Rubber Tree Genome Provides New Insights into Spurge Genome Evolution and Rubber Biosynthesis.</title>
        <authorList>
            <person name="Liu J."/>
            <person name="Shi C."/>
            <person name="Shi C.C."/>
            <person name="Li W."/>
            <person name="Zhang Q.J."/>
            <person name="Zhang Y."/>
            <person name="Li K."/>
            <person name="Lu H.F."/>
            <person name="Shi C."/>
            <person name="Zhu S.T."/>
            <person name="Xiao Z.Y."/>
            <person name="Nan H."/>
            <person name="Yue Y."/>
            <person name="Zhu X.G."/>
            <person name="Wu Y."/>
            <person name="Hong X.N."/>
            <person name="Fan G.Y."/>
            <person name="Tong Y."/>
            <person name="Zhang D."/>
            <person name="Mao C.L."/>
            <person name="Liu Y.L."/>
            <person name="Hao S.J."/>
            <person name="Liu W.Q."/>
            <person name="Lv M.Q."/>
            <person name="Zhang H.B."/>
            <person name="Liu Y."/>
            <person name="Hu-Tang G.R."/>
            <person name="Wang J.P."/>
            <person name="Wang J.H."/>
            <person name="Sun Y.H."/>
            <person name="Ni S.B."/>
            <person name="Chen W.B."/>
            <person name="Zhang X.C."/>
            <person name="Jiao Y.N."/>
            <person name="Eichler E.E."/>
            <person name="Li G.H."/>
            <person name="Liu X."/>
            <person name="Gao L.Z."/>
        </authorList>
    </citation>
    <scope>NUCLEOTIDE SEQUENCE [LARGE SCALE GENOMIC DNA]</scope>
    <source>
        <strain evidence="2">cv. GT1</strain>
        <tissue evidence="1">Leaf</tissue>
    </source>
</reference>
<protein>
    <submittedName>
        <fullName evidence="1">Uncharacterized protein</fullName>
    </submittedName>
</protein>
<sequence>MASSSNLLDYALFQLTLLEPEKLASGLFEPFTSDLKFAKDQISRGGYSIKLCPPTGSPLWLNKTTFERFVRFVNTPVVLKRFVSLEKEILQIESAAQANDLSNTGVAGILEEGSELAANSNTRKSSDSSKLKGELGRHYDTAAEENSKIQLQWLLETRKTLLRKEQAMAYARGLVAGFEVHNIDDLIFFAEAFGASRLSAMCIKIFIDISFLINNRPFPDVNVLCSADDNLSTSDQMSSTTTKVQVPVPWSNQIPQYMYNFQNPQQLPPDQGYPFPMQPILPHYVMMSMQRLPV</sequence>
<gene>
    <name evidence="1" type="ORF">GH714_017698</name>
</gene>
<evidence type="ECO:0000313" key="1">
    <source>
        <dbReference type="EMBL" id="KAF2303381.1"/>
    </source>
</evidence>
<keyword evidence="2" id="KW-1185">Reference proteome</keyword>
<dbReference type="PANTHER" id="PTHR31008">
    <property type="entry name" value="COP1-INTERACTING PROTEIN-RELATED"/>
    <property type="match status" value="1"/>
</dbReference>
<dbReference type="EMBL" id="JAAGAX010000009">
    <property type="protein sequence ID" value="KAF2303381.1"/>
    <property type="molecule type" value="Genomic_DNA"/>
</dbReference>
<dbReference type="Proteomes" id="UP000467840">
    <property type="component" value="Chromosome 16"/>
</dbReference>
<dbReference type="AlphaFoldDB" id="A0A6A6LPN2"/>
<organism evidence="1 2">
    <name type="scientific">Hevea brasiliensis</name>
    <name type="common">Para rubber tree</name>
    <name type="synonym">Siphonia brasiliensis</name>
    <dbReference type="NCBI Taxonomy" id="3981"/>
    <lineage>
        <taxon>Eukaryota</taxon>
        <taxon>Viridiplantae</taxon>
        <taxon>Streptophyta</taxon>
        <taxon>Embryophyta</taxon>
        <taxon>Tracheophyta</taxon>
        <taxon>Spermatophyta</taxon>
        <taxon>Magnoliopsida</taxon>
        <taxon>eudicotyledons</taxon>
        <taxon>Gunneridae</taxon>
        <taxon>Pentapetalae</taxon>
        <taxon>rosids</taxon>
        <taxon>fabids</taxon>
        <taxon>Malpighiales</taxon>
        <taxon>Euphorbiaceae</taxon>
        <taxon>Crotonoideae</taxon>
        <taxon>Micrandreae</taxon>
        <taxon>Hevea</taxon>
    </lineage>
</organism>
<proteinExistence type="predicted"/>
<accession>A0A6A6LPN2</accession>